<dbReference type="EMBL" id="CAKOFQ010007448">
    <property type="protein sequence ID" value="CAH2001416.1"/>
    <property type="molecule type" value="Genomic_DNA"/>
</dbReference>
<evidence type="ECO:0000313" key="2">
    <source>
        <dbReference type="Proteomes" id="UP001152888"/>
    </source>
</evidence>
<protein>
    <submittedName>
        <fullName evidence="1">Uncharacterized protein</fullName>
    </submittedName>
</protein>
<name>A0A9P0LV00_ACAOB</name>
<dbReference type="Proteomes" id="UP001152888">
    <property type="component" value="Unassembled WGS sequence"/>
</dbReference>
<proteinExistence type="predicted"/>
<comment type="caution">
    <text evidence="1">The sequence shown here is derived from an EMBL/GenBank/DDBJ whole genome shotgun (WGS) entry which is preliminary data.</text>
</comment>
<organism evidence="1 2">
    <name type="scientific">Acanthoscelides obtectus</name>
    <name type="common">Bean weevil</name>
    <name type="synonym">Bruchus obtectus</name>
    <dbReference type="NCBI Taxonomy" id="200917"/>
    <lineage>
        <taxon>Eukaryota</taxon>
        <taxon>Metazoa</taxon>
        <taxon>Ecdysozoa</taxon>
        <taxon>Arthropoda</taxon>
        <taxon>Hexapoda</taxon>
        <taxon>Insecta</taxon>
        <taxon>Pterygota</taxon>
        <taxon>Neoptera</taxon>
        <taxon>Endopterygota</taxon>
        <taxon>Coleoptera</taxon>
        <taxon>Polyphaga</taxon>
        <taxon>Cucujiformia</taxon>
        <taxon>Chrysomeloidea</taxon>
        <taxon>Chrysomelidae</taxon>
        <taxon>Bruchinae</taxon>
        <taxon>Bruchini</taxon>
        <taxon>Acanthoscelides</taxon>
    </lineage>
</organism>
<reference evidence="1" key="1">
    <citation type="submission" date="2022-03" db="EMBL/GenBank/DDBJ databases">
        <authorList>
            <person name="Sayadi A."/>
        </authorList>
    </citation>
    <scope>NUCLEOTIDE SEQUENCE</scope>
</reference>
<dbReference type="OrthoDB" id="336088at2759"/>
<accession>A0A9P0LV00</accession>
<evidence type="ECO:0000313" key="1">
    <source>
        <dbReference type="EMBL" id="CAH2001416.1"/>
    </source>
</evidence>
<sequence length="14" mass="1550">MKIQSSCKTILINA</sequence>
<keyword evidence="2" id="KW-1185">Reference proteome</keyword>
<gene>
    <name evidence="1" type="ORF">ACAOBT_LOCUS26187</name>
</gene>